<dbReference type="RefSeq" id="WP_019225827.1">
    <property type="nucleotide sequence ID" value="NZ_CP046996.1"/>
</dbReference>
<organism evidence="3 4">
    <name type="scientific">Dehalobacter restrictus</name>
    <dbReference type="NCBI Taxonomy" id="55583"/>
    <lineage>
        <taxon>Bacteria</taxon>
        <taxon>Bacillati</taxon>
        <taxon>Bacillota</taxon>
        <taxon>Clostridia</taxon>
        <taxon>Eubacteriales</taxon>
        <taxon>Desulfitobacteriaceae</taxon>
        <taxon>Dehalobacter</taxon>
    </lineage>
</organism>
<reference evidence="3 4" key="1">
    <citation type="submission" date="2019-12" db="EMBL/GenBank/DDBJ databases">
        <title>Sequence classification of anaerobic respiratory reductive dehalogenases: First we see many, then we see few.</title>
        <authorList>
            <person name="Molenda O."/>
            <person name="Puentes Jacome L.A."/>
            <person name="Cao X."/>
            <person name="Nesbo C.L."/>
            <person name="Tang S."/>
            <person name="Morson N."/>
            <person name="Patron J."/>
            <person name="Lomheim L."/>
            <person name="Wishart D.S."/>
            <person name="Edwards E.A."/>
        </authorList>
    </citation>
    <scope>NUCLEOTIDE SEQUENCE [LARGE SCALE GENOMIC DNA]</scope>
    <source>
        <strain evidence="3 4">12DCA</strain>
    </source>
</reference>
<protein>
    <submittedName>
        <fullName evidence="3">Stage III sporulation protein AG</fullName>
    </submittedName>
</protein>
<evidence type="ECO:0000256" key="2">
    <source>
        <dbReference type="SAM" id="Phobius"/>
    </source>
</evidence>
<evidence type="ECO:0000313" key="4">
    <source>
        <dbReference type="Proteomes" id="UP000430508"/>
    </source>
</evidence>
<keyword evidence="2" id="KW-0812">Transmembrane</keyword>
<sequence length="185" mass="19962">MGFFKQVITEKITLAVILLVIVAAILIFTSQEDQSAASVQLPAETVTAVPENESGFTALEKQLEEKLAANLEKIQGVGKTKVLVTLTSDVKKQYARDESVTKKTSKETDKDGGTRETEEVTQNNKIVVVGENALIITEERPQVTGVLVIAQGASDPKIKEQVFEAVRTLLNIEPAKISVVPMGGV</sequence>
<gene>
    <name evidence="3" type="ORF">GQ588_06875</name>
</gene>
<proteinExistence type="predicted"/>
<dbReference type="EMBL" id="CP046996">
    <property type="protein sequence ID" value="QHA00376.1"/>
    <property type="molecule type" value="Genomic_DNA"/>
</dbReference>
<evidence type="ECO:0000256" key="1">
    <source>
        <dbReference type="SAM" id="MobiDB-lite"/>
    </source>
</evidence>
<dbReference type="Proteomes" id="UP000430508">
    <property type="component" value="Chromosome"/>
</dbReference>
<accession>A0A857DJN2</accession>
<feature type="transmembrane region" description="Helical" evidence="2">
    <location>
        <begin position="12"/>
        <end position="30"/>
    </location>
</feature>
<evidence type="ECO:0000313" key="3">
    <source>
        <dbReference type="EMBL" id="QHA00376.1"/>
    </source>
</evidence>
<keyword evidence="2" id="KW-0472">Membrane</keyword>
<keyword evidence="2" id="KW-1133">Transmembrane helix</keyword>
<feature type="region of interest" description="Disordered" evidence="1">
    <location>
        <begin position="97"/>
        <end position="119"/>
    </location>
</feature>
<name>A0A857DJN2_9FIRM</name>
<dbReference type="AlphaFoldDB" id="A0A857DJN2"/>
<feature type="compositionally biased region" description="Basic and acidic residues" evidence="1">
    <location>
        <begin position="97"/>
        <end position="118"/>
    </location>
</feature>